<keyword evidence="4" id="KW-1185">Reference proteome</keyword>
<reference evidence="3 4" key="1">
    <citation type="submission" date="2024-02" db="EMBL/GenBank/DDBJ databases">
        <title>A new putative Pannonibacter species isolated from two cases of bloodstream infections in paediatric patients.</title>
        <authorList>
            <person name="Castellana S."/>
            <person name="De Laurentiis V."/>
            <person name="Grassi M."/>
            <person name="De Leonardis F."/>
            <person name="Mosca A."/>
            <person name="De Carlo C."/>
            <person name="Sparapano E."/>
            <person name="Ronga L."/>
            <person name="Santacroce L."/>
            <person name="Chironna M."/>
            <person name="De Robertis A."/>
            <person name="Bianco A."/>
            <person name="Del Sambro L."/>
            <person name="Capozzi L."/>
            <person name="Parisi A."/>
        </authorList>
    </citation>
    <scope>NUCLEOTIDE SEQUENCE [LARGE SCALE GENOMIC DNA]</scope>
    <source>
        <strain evidence="3 4">Pt2</strain>
    </source>
</reference>
<dbReference type="Pfam" id="PF13449">
    <property type="entry name" value="Phytase-like"/>
    <property type="match status" value="1"/>
</dbReference>
<dbReference type="PANTHER" id="PTHR46928:SF1">
    <property type="entry name" value="MESENCHYME-SPECIFIC CELL SURFACE GLYCOPROTEIN"/>
    <property type="match status" value="1"/>
</dbReference>
<dbReference type="Gene3D" id="2.130.10.10">
    <property type="entry name" value="YVTN repeat-like/Quinoprotein amine dehydrogenase"/>
    <property type="match status" value="1"/>
</dbReference>
<dbReference type="InterPro" id="IPR027372">
    <property type="entry name" value="Phytase-like_dom"/>
</dbReference>
<comment type="caution">
    <text evidence="3">The sequence shown here is derived from an EMBL/GenBank/DDBJ whole genome shotgun (WGS) entry which is preliminary data.</text>
</comment>
<dbReference type="InterPro" id="IPR015943">
    <property type="entry name" value="WD40/YVTN_repeat-like_dom_sf"/>
</dbReference>
<evidence type="ECO:0000313" key="3">
    <source>
        <dbReference type="EMBL" id="MEH0097442.1"/>
    </source>
</evidence>
<proteinExistence type="predicted"/>
<evidence type="ECO:0000259" key="2">
    <source>
        <dbReference type="Pfam" id="PF13449"/>
    </source>
</evidence>
<dbReference type="SUPFAM" id="SSF51004">
    <property type="entry name" value="C-terminal (heme d1) domain of cytochrome cd1-nitrite reductase"/>
    <property type="match status" value="1"/>
</dbReference>
<organism evidence="3 4">
    <name type="scientific">Pannonibacter anstelovis</name>
    <dbReference type="NCBI Taxonomy" id="3121537"/>
    <lineage>
        <taxon>Bacteria</taxon>
        <taxon>Pseudomonadati</taxon>
        <taxon>Pseudomonadota</taxon>
        <taxon>Alphaproteobacteria</taxon>
        <taxon>Hyphomicrobiales</taxon>
        <taxon>Stappiaceae</taxon>
        <taxon>Pannonibacter</taxon>
    </lineage>
</organism>
<dbReference type="PANTHER" id="PTHR46928">
    <property type="entry name" value="MESENCHYME-SPECIFIC CELL SURFACE GLYCOPROTEIN"/>
    <property type="match status" value="1"/>
</dbReference>
<keyword evidence="1" id="KW-0732">Signal</keyword>
<protein>
    <submittedName>
        <fullName evidence="3">Esterase-like activity of phytase family protein</fullName>
    </submittedName>
</protein>
<evidence type="ECO:0000313" key="4">
    <source>
        <dbReference type="Proteomes" id="UP001380822"/>
    </source>
</evidence>
<feature type="signal peptide" evidence="1">
    <location>
        <begin position="1"/>
        <end position="23"/>
    </location>
</feature>
<evidence type="ECO:0000256" key="1">
    <source>
        <dbReference type="SAM" id="SignalP"/>
    </source>
</evidence>
<dbReference type="Proteomes" id="UP001380822">
    <property type="component" value="Unassembled WGS sequence"/>
</dbReference>
<gene>
    <name evidence="3" type="ORF">V6L76_14355</name>
</gene>
<accession>A0ABU7ZSG4</accession>
<dbReference type="EMBL" id="JBAKBE010000008">
    <property type="protein sequence ID" value="MEH0097442.1"/>
    <property type="molecule type" value="Genomic_DNA"/>
</dbReference>
<feature type="domain" description="Phytase-like" evidence="2">
    <location>
        <begin position="450"/>
        <end position="716"/>
    </location>
</feature>
<dbReference type="InterPro" id="IPR011048">
    <property type="entry name" value="Haem_d1_sf"/>
</dbReference>
<name>A0ABU7ZSG4_9HYPH</name>
<dbReference type="SUPFAM" id="SSF50969">
    <property type="entry name" value="YVTN repeat-like/Quinoprotein amine dehydrogenase"/>
    <property type="match status" value="1"/>
</dbReference>
<sequence length="737" mass="77599">MISLRSQLLAGFSILAAVSHASAAETYFTRIATMPVYKTLAAGTDAATETSAEIITATKDGQTLVFSDSPGEAVVFVDIANPAEPKPAGRIAMGGEPTSVTAAQKFILAGVNTSPNYTEPSGHLAVISLADKSIAATCDVKGQPDSVAISPDGKFLAVAVENERDEELNEGKLPQMPAGHVAIFDLDADGKPVNCDAARIVDVTGIAETAPEDPEPEFVSINGANVAVLTLQENNHLALIDLASGKVTAHFPAGASSAEAIPVAKDRSSDASGGIENVKREPDAVAWLDNDRFVTANEGDYEGGSRGFTIWNTKGEALYDSGNKLEHIAMMTGHYPAKRASKKGTEPEGVTVGEFGGQKFIFVNSERANMVSVFKDTGGEPQLLQMLPTHVAPEGVLAIPARNLFVVANEADSAEDGLRSQVSIYEFGADKPAYPVLTSAIDPETGAPIGWGALSGLAADKTDPNKLYAVSDSFYDKARIYTINLSMSPVEIASYVNITGGSPKKFDIEGISLAKDGGFWLVSEGNPDKEGVPHLLVKADADGKVTEEISLPEALVAQSKRFSFEGVAEFERGGKTLVVTAIQREWGDDAKGLVKLGIYNPADKSWGFVHYPLDKPKSSAGGWMGLSEITHLGGERFAVLERDNQGGEFAAIKQVTVIDLAGIEPVALGGTLPVVEKTVKLDLIPALASTKGWLLDKPEGFAVTADGRMILVTDNDGVDDAPGETQIFNLGSADKLN</sequence>
<feature type="chain" id="PRO_5045098122" evidence="1">
    <location>
        <begin position="24"/>
        <end position="737"/>
    </location>
</feature>
<dbReference type="InterPro" id="IPR052956">
    <property type="entry name" value="Mesenchyme-surface_protein"/>
</dbReference>
<dbReference type="RefSeq" id="WP_334252060.1">
    <property type="nucleotide sequence ID" value="NZ_JBAKBE010000008.1"/>
</dbReference>
<dbReference type="InterPro" id="IPR011044">
    <property type="entry name" value="Quino_amine_DH_bsu"/>
</dbReference>